<keyword evidence="2" id="KW-1185">Reference proteome</keyword>
<proteinExistence type="predicted"/>
<dbReference type="Proteomes" id="UP000790580">
    <property type="component" value="Unassembled WGS sequence"/>
</dbReference>
<comment type="caution">
    <text evidence="1">The sequence shown here is derived from an EMBL/GenBank/DDBJ whole genome shotgun (WGS) entry which is preliminary data.</text>
</comment>
<evidence type="ECO:0000313" key="1">
    <source>
        <dbReference type="EMBL" id="MBU9723498.1"/>
    </source>
</evidence>
<protein>
    <recommendedName>
        <fullName evidence="3">General stress protein 17M-like domain-containing protein</fullName>
    </recommendedName>
</protein>
<gene>
    <name evidence="1" type="ORF">KS407_18940</name>
</gene>
<evidence type="ECO:0000313" key="2">
    <source>
        <dbReference type="Proteomes" id="UP000790580"/>
    </source>
</evidence>
<reference evidence="1 2" key="1">
    <citation type="submission" date="2021-06" db="EMBL/GenBank/DDBJ databases">
        <title>Bacillus sp. RD4P76, an endophyte from a halophyte.</title>
        <authorList>
            <person name="Sun J.-Q."/>
        </authorList>
    </citation>
    <scope>NUCLEOTIDE SEQUENCE [LARGE SCALE GENOMIC DNA]</scope>
    <source>
        <strain evidence="1 2">JCM 17098</strain>
    </source>
</reference>
<dbReference type="EMBL" id="JAHQCR010000077">
    <property type="protein sequence ID" value="MBU9723498.1"/>
    <property type="molecule type" value="Genomic_DNA"/>
</dbReference>
<name>A0ABS6JYD4_9BACI</name>
<accession>A0ABS6JYD4</accession>
<evidence type="ECO:0008006" key="3">
    <source>
        <dbReference type="Google" id="ProtNLM"/>
    </source>
</evidence>
<organism evidence="1 2">
    <name type="scientific">Evansella alkalicola</name>
    <dbReference type="NCBI Taxonomy" id="745819"/>
    <lineage>
        <taxon>Bacteria</taxon>
        <taxon>Bacillati</taxon>
        <taxon>Bacillota</taxon>
        <taxon>Bacilli</taxon>
        <taxon>Bacillales</taxon>
        <taxon>Bacillaceae</taxon>
        <taxon>Evansella</taxon>
    </lineage>
</organism>
<dbReference type="RefSeq" id="WP_088073411.1">
    <property type="nucleotide sequence ID" value="NZ_JAHQCR010000077.1"/>
</dbReference>
<sequence>MEGKVIAVFNDFDEKQGILEDLKKNGYKDEDLAIVHESEEEAQFFNYYFGEGDYVVVELENSRHAGMDKADGRKKLRNLNWAPENHHHFPHHQMKQGM</sequence>